<reference evidence="1 2" key="1">
    <citation type="submission" date="2019-07" db="EMBL/GenBank/DDBJ databases">
        <title>Genomic Encyclopedia of Type Strains, Phase III (KMG-III): the genomes of soil and plant-associated and newly described type strains.</title>
        <authorList>
            <person name="Whitman W."/>
        </authorList>
    </citation>
    <scope>NUCLEOTIDE SEQUENCE [LARGE SCALE GENOMIC DNA]</scope>
    <source>
        <strain evidence="1 2">BL24</strain>
    </source>
</reference>
<comment type="caution">
    <text evidence="1">The sequence shown here is derived from an EMBL/GenBank/DDBJ whole genome shotgun (WGS) entry which is preliminary data.</text>
</comment>
<evidence type="ECO:0000313" key="2">
    <source>
        <dbReference type="Proteomes" id="UP000323257"/>
    </source>
</evidence>
<dbReference type="AlphaFoldDB" id="A0A5S5BPN6"/>
<accession>A0A5S5BPN6</accession>
<organism evidence="1 2">
    <name type="scientific">Paenibacillus methanolicus</name>
    <dbReference type="NCBI Taxonomy" id="582686"/>
    <lineage>
        <taxon>Bacteria</taxon>
        <taxon>Bacillati</taxon>
        <taxon>Bacillota</taxon>
        <taxon>Bacilli</taxon>
        <taxon>Bacillales</taxon>
        <taxon>Paenibacillaceae</taxon>
        <taxon>Paenibacillus</taxon>
    </lineage>
</organism>
<protein>
    <recommendedName>
        <fullName evidence="3">Hpr(Ser) kinase/phosphatase</fullName>
    </recommendedName>
</protein>
<name>A0A5S5BPN6_9BACL</name>
<dbReference type="EMBL" id="VNHS01000016">
    <property type="protein sequence ID" value="TYP69145.1"/>
    <property type="molecule type" value="Genomic_DNA"/>
</dbReference>
<keyword evidence="2" id="KW-1185">Reference proteome</keyword>
<gene>
    <name evidence="1" type="ORF">BCM02_11621</name>
</gene>
<proteinExistence type="predicted"/>
<dbReference type="Proteomes" id="UP000323257">
    <property type="component" value="Unassembled WGS sequence"/>
</dbReference>
<dbReference type="InterPro" id="IPR027417">
    <property type="entry name" value="P-loop_NTPase"/>
</dbReference>
<dbReference type="Gene3D" id="3.40.50.300">
    <property type="entry name" value="P-loop containing nucleotide triphosphate hydrolases"/>
    <property type="match status" value="1"/>
</dbReference>
<dbReference type="SUPFAM" id="SSF53795">
    <property type="entry name" value="PEP carboxykinase-like"/>
    <property type="match status" value="1"/>
</dbReference>
<evidence type="ECO:0008006" key="3">
    <source>
        <dbReference type="Google" id="ProtNLM"/>
    </source>
</evidence>
<sequence>MSKLNIAIGEFIWALDFQSEDIADLFRNTFSDLGKNDGSAELSIRLSSGFGAPFLSYELDESIDEEGHACYTRSDYELRVDSAYKQASMRVHDGLALKHAFMQMFSLYAVYTGWGLLMHASCVRSRSEAHIFTGPSGAGKSTAAALSSPRGIYADEAALVKIGPDGATVFHSPFRSDLHTGIADQLAPGPLSSVHLLRQSADDRRVPVPLSDAVLAMMRTVFYWNPTPASTRFIMLKLGELARSVPVYELYFRKEPTFWELIE</sequence>
<evidence type="ECO:0000313" key="1">
    <source>
        <dbReference type="EMBL" id="TYP69145.1"/>
    </source>
</evidence>
<dbReference type="OrthoDB" id="116421at2"/>
<dbReference type="RefSeq" id="WP_148933157.1">
    <property type="nucleotide sequence ID" value="NZ_VNHS01000016.1"/>
</dbReference>